<accession>A0ABD1QKF4</accession>
<reference evidence="2" key="1">
    <citation type="submission" date="2024-07" db="EMBL/GenBank/DDBJ databases">
        <title>Two chromosome-level genome assemblies of Korean endemic species Abeliophyllum distichum and Forsythia ovata (Oleaceae).</title>
        <authorList>
            <person name="Jang H."/>
        </authorList>
    </citation>
    <scope>NUCLEOTIDE SEQUENCE [LARGE SCALE GENOMIC DNA]</scope>
</reference>
<proteinExistence type="predicted"/>
<keyword evidence="2" id="KW-1185">Reference proteome</keyword>
<gene>
    <name evidence="1" type="ORF">Adt_37441</name>
</gene>
<comment type="caution">
    <text evidence="1">The sequence shown here is derived from an EMBL/GenBank/DDBJ whole genome shotgun (WGS) entry which is preliminary data.</text>
</comment>
<sequence>MGEERGLLAENMERERGGKWLCKLRLEGEDTWGHNGVVLELHVRWFQWWEKWVQLAENGRFWAVVWGRFLGCFRVECSADLRSMCFGVGSGCFMGLYFGL</sequence>
<dbReference type="Proteomes" id="UP001604336">
    <property type="component" value="Unassembled WGS sequence"/>
</dbReference>
<dbReference type="AlphaFoldDB" id="A0ABD1QKF4"/>
<organism evidence="1 2">
    <name type="scientific">Abeliophyllum distichum</name>
    <dbReference type="NCBI Taxonomy" id="126358"/>
    <lineage>
        <taxon>Eukaryota</taxon>
        <taxon>Viridiplantae</taxon>
        <taxon>Streptophyta</taxon>
        <taxon>Embryophyta</taxon>
        <taxon>Tracheophyta</taxon>
        <taxon>Spermatophyta</taxon>
        <taxon>Magnoliopsida</taxon>
        <taxon>eudicotyledons</taxon>
        <taxon>Gunneridae</taxon>
        <taxon>Pentapetalae</taxon>
        <taxon>asterids</taxon>
        <taxon>lamiids</taxon>
        <taxon>Lamiales</taxon>
        <taxon>Oleaceae</taxon>
        <taxon>Forsythieae</taxon>
        <taxon>Abeliophyllum</taxon>
    </lineage>
</organism>
<name>A0ABD1QKF4_9LAMI</name>
<dbReference type="EMBL" id="JBFOLK010000011">
    <property type="protein sequence ID" value="KAL2476705.1"/>
    <property type="molecule type" value="Genomic_DNA"/>
</dbReference>
<protein>
    <submittedName>
        <fullName evidence="1">Uncharacterized protein</fullName>
    </submittedName>
</protein>
<evidence type="ECO:0000313" key="2">
    <source>
        <dbReference type="Proteomes" id="UP001604336"/>
    </source>
</evidence>
<evidence type="ECO:0000313" key="1">
    <source>
        <dbReference type="EMBL" id="KAL2476705.1"/>
    </source>
</evidence>